<feature type="non-terminal residue" evidence="1">
    <location>
        <position position="51"/>
    </location>
</feature>
<dbReference type="InterPro" id="IPR036188">
    <property type="entry name" value="FAD/NAD-bd_sf"/>
</dbReference>
<protein>
    <submittedName>
        <fullName evidence="1">Uncharacterized protein</fullName>
    </submittedName>
</protein>
<evidence type="ECO:0000313" key="1">
    <source>
        <dbReference type="EMBL" id="CAF4393105.1"/>
    </source>
</evidence>
<proteinExistence type="predicted"/>
<evidence type="ECO:0000313" key="2">
    <source>
        <dbReference type="Proteomes" id="UP000663868"/>
    </source>
</evidence>
<organism evidence="1 2">
    <name type="scientific">Adineta steineri</name>
    <dbReference type="NCBI Taxonomy" id="433720"/>
    <lineage>
        <taxon>Eukaryota</taxon>
        <taxon>Metazoa</taxon>
        <taxon>Spiralia</taxon>
        <taxon>Gnathifera</taxon>
        <taxon>Rotifera</taxon>
        <taxon>Eurotatoria</taxon>
        <taxon>Bdelloidea</taxon>
        <taxon>Adinetida</taxon>
        <taxon>Adinetidae</taxon>
        <taxon>Adineta</taxon>
    </lineage>
</organism>
<accession>A0A820NS73</accession>
<name>A0A820NS73_9BILA</name>
<dbReference type="EMBL" id="CAJOBB010023453">
    <property type="protein sequence ID" value="CAF4393105.1"/>
    <property type="molecule type" value="Genomic_DNA"/>
</dbReference>
<comment type="caution">
    <text evidence="1">The sequence shown here is derived from an EMBL/GenBank/DDBJ whole genome shotgun (WGS) entry which is preliminary data.</text>
</comment>
<sequence>SSGISGLFSALLLNRLNIKIRIYEQTENIQSIDFGLNLQPYCVKTLYELGL</sequence>
<dbReference type="AlphaFoldDB" id="A0A820NS73"/>
<reference evidence="1" key="1">
    <citation type="submission" date="2021-02" db="EMBL/GenBank/DDBJ databases">
        <authorList>
            <person name="Nowell W R."/>
        </authorList>
    </citation>
    <scope>NUCLEOTIDE SEQUENCE</scope>
</reference>
<dbReference type="Proteomes" id="UP000663868">
    <property type="component" value="Unassembled WGS sequence"/>
</dbReference>
<dbReference type="Gene3D" id="3.50.50.60">
    <property type="entry name" value="FAD/NAD(P)-binding domain"/>
    <property type="match status" value="1"/>
</dbReference>
<dbReference type="SUPFAM" id="SSF51905">
    <property type="entry name" value="FAD/NAD(P)-binding domain"/>
    <property type="match status" value="1"/>
</dbReference>
<gene>
    <name evidence="1" type="ORF">KXQ929_LOCUS50577</name>
</gene>
<feature type="non-terminal residue" evidence="1">
    <location>
        <position position="1"/>
    </location>
</feature>